<accession>A0A2G5SYC5</accession>
<evidence type="ECO:0000313" key="1">
    <source>
        <dbReference type="EMBL" id="PIC20124.1"/>
    </source>
</evidence>
<comment type="caution">
    <text evidence="1">The sequence shown here is derived from an EMBL/GenBank/DDBJ whole genome shotgun (WGS) entry which is preliminary data.</text>
</comment>
<dbReference type="AlphaFoldDB" id="A0A2G5SYC5"/>
<sequence length="102" mass="11407">MIYSIFSTLKDAIVPTIAVKMSAKGKNTRNPALPVKHLVVEVKNYGIGKIKKAAEGKEPEPTKPNVEIKETKGKGKGLYATKFIESESYFILFTKYCSPFYF</sequence>
<keyword evidence="2" id="KW-1185">Reference proteome</keyword>
<organism evidence="1 2">
    <name type="scientific">Caenorhabditis nigoni</name>
    <dbReference type="NCBI Taxonomy" id="1611254"/>
    <lineage>
        <taxon>Eukaryota</taxon>
        <taxon>Metazoa</taxon>
        <taxon>Ecdysozoa</taxon>
        <taxon>Nematoda</taxon>
        <taxon>Chromadorea</taxon>
        <taxon>Rhabditida</taxon>
        <taxon>Rhabditina</taxon>
        <taxon>Rhabditomorpha</taxon>
        <taxon>Rhabditoidea</taxon>
        <taxon>Rhabditidae</taxon>
        <taxon>Peloderinae</taxon>
        <taxon>Caenorhabditis</taxon>
    </lineage>
</organism>
<gene>
    <name evidence="1" type="primary">Cnig_chr_X.g25425</name>
    <name evidence="1" type="ORF">B9Z55_025425</name>
</gene>
<protein>
    <submittedName>
        <fullName evidence="1">Uncharacterized protein</fullName>
    </submittedName>
</protein>
<proteinExistence type="predicted"/>
<reference evidence="2" key="1">
    <citation type="submission" date="2017-10" db="EMBL/GenBank/DDBJ databases">
        <title>Rapid genome shrinkage in a self-fertile nematode reveals novel sperm competition proteins.</title>
        <authorList>
            <person name="Yin D."/>
            <person name="Schwarz E.M."/>
            <person name="Thomas C.G."/>
            <person name="Felde R.L."/>
            <person name="Korf I.F."/>
            <person name="Cutter A.D."/>
            <person name="Schartner C.M."/>
            <person name="Ralston E.J."/>
            <person name="Meyer B.J."/>
            <person name="Haag E.S."/>
        </authorList>
    </citation>
    <scope>NUCLEOTIDE SEQUENCE [LARGE SCALE GENOMIC DNA]</scope>
    <source>
        <strain evidence="2">JU1422</strain>
    </source>
</reference>
<evidence type="ECO:0000313" key="2">
    <source>
        <dbReference type="Proteomes" id="UP000230233"/>
    </source>
</evidence>
<dbReference type="EMBL" id="PDUG01000006">
    <property type="protein sequence ID" value="PIC20124.1"/>
    <property type="molecule type" value="Genomic_DNA"/>
</dbReference>
<dbReference type="Proteomes" id="UP000230233">
    <property type="component" value="Chromosome X"/>
</dbReference>
<name>A0A2G5SYC5_9PELO</name>